<keyword evidence="3" id="KW-1185">Reference proteome</keyword>
<sequence length="72" mass="8384">MMVMSLFVLILAPETSFNRRRLKRTKSNPNQFNIAIVSVCTPVNYGNADLIFFFKPVRMTYSQYLQVTSFVK</sequence>
<feature type="signal peptide" evidence="1">
    <location>
        <begin position="1"/>
        <end position="17"/>
    </location>
</feature>
<organism evidence="2 3">
    <name type="scientific">Acorus gramineus</name>
    <name type="common">Dwarf sweet flag</name>
    <dbReference type="NCBI Taxonomy" id="55184"/>
    <lineage>
        <taxon>Eukaryota</taxon>
        <taxon>Viridiplantae</taxon>
        <taxon>Streptophyta</taxon>
        <taxon>Embryophyta</taxon>
        <taxon>Tracheophyta</taxon>
        <taxon>Spermatophyta</taxon>
        <taxon>Magnoliopsida</taxon>
        <taxon>Liliopsida</taxon>
        <taxon>Acoraceae</taxon>
        <taxon>Acorus</taxon>
    </lineage>
</organism>
<reference evidence="2" key="1">
    <citation type="journal article" date="2023" name="Nat. Commun.">
        <title>Diploid and tetraploid genomes of Acorus and the evolution of monocots.</title>
        <authorList>
            <person name="Ma L."/>
            <person name="Liu K.W."/>
            <person name="Li Z."/>
            <person name="Hsiao Y.Y."/>
            <person name="Qi Y."/>
            <person name="Fu T."/>
            <person name="Tang G.D."/>
            <person name="Zhang D."/>
            <person name="Sun W.H."/>
            <person name="Liu D.K."/>
            <person name="Li Y."/>
            <person name="Chen G.Z."/>
            <person name="Liu X.D."/>
            <person name="Liao X.Y."/>
            <person name="Jiang Y.T."/>
            <person name="Yu X."/>
            <person name="Hao Y."/>
            <person name="Huang J."/>
            <person name="Zhao X.W."/>
            <person name="Ke S."/>
            <person name="Chen Y.Y."/>
            <person name="Wu W.L."/>
            <person name="Hsu J.L."/>
            <person name="Lin Y.F."/>
            <person name="Huang M.D."/>
            <person name="Li C.Y."/>
            <person name="Huang L."/>
            <person name="Wang Z.W."/>
            <person name="Zhao X."/>
            <person name="Zhong W.Y."/>
            <person name="Peng D.H."/>
            <person name="Ahmad S."/>
            <person name="Lan S."/>
            <person name="Zhang J.S."/>
            <person name="Tsai W.C."/>
            <person name="Van de Peer Y."/>
            <person name="Liu Z.J."/>
        </authorList>
    </citation>
    <scope>NUCLEOTIDE SEQUENCE</scope>
    <source>
        <strain evidence="2">SCP</strain>
    </source>
</reference>
<proteinExistence type="predicted"/>
<name>A0AAV9BJQ4_ACOGR</name>
<accession>A0AAV9BJQ4</accession>
<gene>
    <name evidence="2" type="ORF">QJS04_geneDACA001851</name>
</gene>
<keyword evidence="1" id="KW-0732">Signal</keyword>
<protein>
    <recommendedName>
        <fullName evidence="4">Secreted protein</fullName>
    </recommendedName>
</protein>
<evidence type="ECO:0000256" key="1">
    <source>
        <dbReference type="SAM" id="SignalP"/>
    </source>
</evidence>
<evidence type="ECO:0000313" key="3">
    <source>
        <dbReference type="Proteomes" id="UP001179952"/>
    </source>
</evidence>
<dbReference type="AlphaFoldDB" id="A0AAV9BJQ4"/>
<dbReference type="Proteomes" id="UP001179952">
    <property type="component" value="Unassembled WGS sequence"/>
</dbReference>
<reference evidence="2" key="2">
    <citation type="submission" date="2023-06" db="EMBL/GenBank/DDBJ databases">
        <authorList>
            <person name="Ma L."/>
            <person name="Liu K.-W."/>
            <person name="Li Z."/>
            <person name="Hsiao Y.-Y."/>
            <person name="Qi Y."/>
            <person name="Fu T."/>
            <person name="Tang G."/>
            <person name="Zhang D."/>
            <person name="Sun W.-H."/>
            <person name="Liu D.-K."/>
            <person name="Li Y."/>
            <person name="Chen G.-Z."/>
            <person name="Liu X.-D."/>
            <person name="Liao X.-Y."/>
            <person name="Jiang Y.-T."/>
            <person name="Yu X."/>
            <person name="Hao Y."/>
            <person name="Huang J."/>
            <person name="Zhao X.-W."/>
            <person name="Ke S."/>
            <person name="Chen Y.-Y."/>
            <person name="Wu W.-L."/>
            <person name="Hsu J.-L."/>
            <person name="Lin Y.-F."/>
            <person name="Huang M.-D."/>
            <person name="Li C.-Y."/>
            <person name="Huang L."/>
            <person name="Wang Z.-W."/>
            <person name="Zhao X."/>
            <person name="Zhong W.-Y."/>
            <person name="Peng D.-H."/>
            <person name="Ahmad S."/>
            <person name="Lan S."/>
            <person name="Zhang J.-S."/>
            <person name="Tsai W.-C."/>
            <person name="Van De Peer Y."/>
            <person name="Liu Z.-J."/>
        </authorList>
    </citation>
    <scope>NUCLEOTIDE SEQUENCE</scope>
    <source>
        <strain evidence="2">SCP</strain>
        <tissue evidence="2">Leaves</tissue>
    </source>
</reference>
<dbReference type="EMBL" id="JAUJYN010000003">
    <property type="protein sequence ID" value="KAK1276537.1"/>
    <property type="molecule type" value="Genomic_DNA"/>
</dbReference>
<feature type="chain" id="PRO_5043821413" description="Secreted protein" evidence="1">
    <location>
        <begin position="18"/>
        <end position="72"/>
    </location>
</feature>
<evidence type="ECO:0000313" key="2">
    <source>
        <dbReference type="EMBL" id="KAK1276537.1"/>
    </source>
</evidence>
<comment type="caution">
    <text evidence="2">The sequence shown here is derived from an EMBL/GenBank/DDBJ whole genome shotgun (WGS) entry which is preliminary data.</text>
</comment>
<evidence type="ECO:0008006" key="4">
    <source>
        <dbReference type="Google" id="ProtNLM"/>
    </source>
</evidence>